<reference evidence="3 4" key="1">
    <citation type="submission" date="2019-02" db="EMBL/GenBank/DDBJ databases">
        <title>Deep-cultivation of Planctomycetes and their phenomic and genomic characterization uncovers novel biology.</title>
        <authorList>
            <person name="Wiegand S."/>
            <person name="Jogler M."/>
            <person name="Boedeker C."/>
            <person name="Pinto D."/>
            <person name="Vollmers J."/>
            <person name="Rivas-Marin E."/>
            <person name="Kohn T."/>
            <person name="Peeters S.H."/>
            <person name="Heuer A."/>
            <person name="Rast P."/>
            <person name="Oberbeckmann S."/>
            <person name="Bunk B."/>
            <person name="Jeske O."/>
            <person name="Meyerdierks A."/>
            <person name="Storesund J.E."/>
            <person name="Kallscheuer N."/>
            <person name="Luecker S."/>
            <person name="Lage O.M."/>
            <person name="Pohl T."/>
            <person name="Merkel B.J."/>
            <person name="Hornburger P."/>
            <person name="Mueller R.-W."/>
            <person name="Bruemmer F."/>
            <person name="Labrenz M."/>
            <person name="Spormann A.M."/>
            <person name="Op Den Camp H."/>
            <person name="Overmann J."/>
            <person name="Amann R."/>
            <person name="Jetten M.S.M."/>
            <person name="Mascher T."/>
            <person name="Medema M.H."/>
            <person name="Devos D.P."/>
            <person name="Kaster A.-K."/>
            <person name="Ovreas L."/>
            <person name="Rohde M."/>
            <person name="Galperin M.Y."/>
            <person name="Jogler C."/>
        </authorList>
    </citation>
    <scope>NUCLEOTIDE SEQUENCE [LARGE SCALE GENOMIC DNA]</scope>
    <source>
        <strain evidence="3 4">Poly41</strain>
    </source>
</reference>
<dbReference type="Gene3D" id="2.120.10.30">
    <property type="entry name" value="TolB, C-terminal domain"/>
    <property type="match status" value="1"/>
</dbReference>
<comment type="caution">
    <text evidence="3">The sequence shown here is derived from an EMBL/GenBank/DDBJ whole genome shotgun (WGS) entry which is preliminary data.</text>
</comment>
<organism evidence="3 4">
    <name type="scientific">Novipirellula artificiosorum</name>
    <dbReference type="NCBI Taxonomy" id="2528016"/>
    <lineage>
        <taxon>Bacteria</taxon>
        <taxon>Pseudomonadati</taxon>
        <taxon>Planctomycetota</taxon>
        <taxon>Planctomycetia</taxon>
        <taxon>Pirellulales</taxon>
        <taxon>Pirellulaceae</taxon>
        <taxon>Novipirellula</taxon>
    </lineage>
</organism>
<dbReference type="EMBL" id="SJPV01000009">
    <property type="protein sequence ID" value="TWU33729.1"/>
    <property type="molecule type" value="Genomic_DNA"/>
</dbReference>
<sequence precursor="true">MMRSSTACCLALFLGFTLAASYGAESTWLAPQPDSFQPGPLLQSMLDGPLSEVDEIVFAMRIACNDHWYVNFGYYCNEPEKMGFGEGGRLCRLNLRSGKLNVLLDDPLGGVRDPQLHYDGDKILFSYRKGGTPTYHLYEIQTDGSGLRQLTFGPDDDIEPTYLPDGGIVFGSSRCRRMVNCWITRVTTLYRCDADGSNIRMLSSNNDHDNTPWTLPDGRVLYMRWEYVDRSQVHFHHLWTTNPDGTGQMVSFGNQQGGVAMLDAKPIRSSDKIVASFSPGHGRPEHMGSVAVVDLRGGPDVSSMVRQVSQGNQLFRDPYGMDENCFLVADAKGIHVMDRDGNTEAIYRVSESDGSMQCHEPRPILARPREPVIAPQVDLDEPTAHVVLADIYHGRSMGELAVGQIKKLLVLEQLPKPVNFSGGQDPISIGGTFTLARILGTVPVEPDGSASIELPALRSLFFVALDENDLSVRRMQSFMTLQPGETVGCVGCHEHRSETSPPDRRLAALAKPAQKIQPIDDVPDVIDFVRDVQPILDQHCATCHNAKAFEGQIDLSGDHTPVFSVSYWTLTKLGLVADGRNNPYSLQAPRTIGSSASRLMQLIDGSHHDAKLTDPQRKLIRLWIDTSAPYPGTYAALGSGAVAVELPYEMLSRRCGECHHVAPIQRPHQHYVDFHTHFGPKDNKLPPYLANAPWQHPMVPQSRCNLTNPELSILLRAPLAKSAGGLQLCGRPVFTNTDDVDYQELLRTIDQAADQLRIRKRFDMPGFQPNEHYLREMRRFEIEPQLIPGSDQVDVYATDQAYWRSFWYRQPLRH</sequence>
<evidence type="ECO:0000313" key="4">
    <source>
        <dbReference type="Proteomes" id="UP000319143"/>
    </source>
</evidence>
<dbReference type="Proteomes" id="UP000319143">
    <property type="component" value="Unassembled WGS sequence"/>
</dbReference>
<accession>A0A5C6DFJ1</accession>
<proteinExistence type="predicted"/>
<dbReference type="OrthoDB" id="221261at2"/>
<dbReference type="InterPro" id="IPR036280">
    <property type="entry name" value="Multihaem_cyt_sf"/>
</dbReference>
<dbReference type="Pfam" id="PF18582">
    <property type="entry name" value="HZS_alpha"/>
    <property type="match status" value="1"/>
</dbReference>
<feature type="signal peptide" evidence="1">
    <location>
        <begin position="1"/>
        <end position="19"/>
    </location>
</feature>
<dbReference type="AlphaFoldDB" id="A0A5C6DFJ1"/>
<feature type="chain" id="PRO_5022915153" evidence="1">
    <location>
        <begin position="20"/>
        <end position="814"/>
    </location>
</feature>
<name>A0A5C6DFJ1_9BACT</name>
<dbReference type="SUPFAM" id="SSF69304">
    <property type="entry name" value="Tricorn protease N-terminal domain"/>
    <property type="match status" value="1"/>
</dbReference>
<evidence type="ECO:0000256" key="1">
    <source>
        <dbReference type="SAM" id="SignalP"/>
    </source>
</evidence>
<feature type="domain" description="Hydrazine synthase alpha subunit middle" evidence="2">
    <location>
        <begin position="431"/>
        <end position="494"/>
    </location>
</feature>
<dbReference type="InterPro" id="IPR011042">
    <property type="entry name" value="6-blade_b-propeller_TolB-like"/>
</dbReference>
<dbReference type="SUPFAM" id="SSF48695">
    <property type="entry name" value="Multiheme cytochromes"/>
    <property type="match status" value="1"/>
</dbReference>
<protein>
    <submittedName>
        <fullName evidence="3">Translocation protein TolB</fullName>
    </submittedName>
</protein>
<gene>
    <name evidence="3" type="ORF">Poly41_47250</name>
</gene>
<evidence type="ECO:0000259" key="2">
    <source>
        <dbReference type="Pfam" id="PF18582"/>
    </source>
</evidence>
<evidence type="ECO:0000313" key="3">
    <source>
        <dbReference type="EMBL" id="TWU33729.1"/>
    </source>
</evidence>
<keyword evidence="4" id="KW-1185">Reference proteome</keyword>
<dbReference type="RefSeq" id="WP_146529069.1">
    <property type="nucleotide sequence ID" value="NZ_SJPV01000009.1"/>
</dbReference>
<dbReference type="InterPro" id="IPR040698">
    <property type="entry name" value="HZS_alpha_mid"/>
</dbReference>
<keyword evidence="1" id="KW-0732">Signal</keyword>